<dbReference type="Gene3D" id="1.10.150.130">
    <property type="match status" value="1"/>
</dbReference>
<keyword evidence="2" id="KW-0238">DNA-binding</keyword>
<gene>
    <name evidence="6" type="ORF">FPZ42_07350</name>
</gene>
<dbReference type="EMBL" id="VOEI01000002">
    <property type="protein sequence ID" value="TWR26844.1"/>
    <property type="molecule type" value="Genomic_DNA"/>
</dbReference>
<evidence type="ECO:0000313" key="7">
    <source>
        <dbReference type="Proteomes" id="UP000318010"/>
    </source>
</evidence>
<dbReference type="Pfam" id="PF00589">
    <property type="entry name" value="Phage_integrase"/>
    <property type="match status" value="1"/>
</dbReference>
<dbReference type="InterPro" id="IPR010998">
    <property type="entry name" value="Integrase_recombinase_N"/>
</dbReference>
<dbReference type="InterPro" id="IPR050090">
    <property type="entry name" value="Tyrosine_recombinase_XerCD"/>
</dbReference>
<feature type="compositionally biased region" description="Basic and acidic residues" evidence="4">
    <location>
        <begin position="414"/>
        <end position="429"/>
    </location>
</feature>
<dbReference type="CDD" id="cd01185">
    <property type="entry name" value="INTN1_C_like"/>
    <property type="match status" value="1"/>
</dbReference>
<keyword evidence="7" id="KW-1185">Reference proteome</keyword>
<evidence type="ECO:0000256" key="4">
    <source>
        <dbReference type="SAM" id="MobiDB-lite"/>
    </source>
</evidence>
<dbReference type="InterPro" id="IPR011010">
    <property type="entry name" value="DNA_brk_join_enz"/>
</dbReference>
<protein>
    <submittedName>
        <fullName evidence="6">Site-specific integrase</fullName>
    </submittedName>
</protein>
<dbReference type="SUPFAM" id="SSF56349">
    <property type="entry name" value="DNA breaking-rejoining enzymes"/>
    <property type="match status" value="1"/>
</dbReference>
<dbReference type="Gene3D" id="1.10.443.10">
    <property type="entry name" value="Intergrase catalytic core"/>
    <property type="match status" value="1"/>
</dbReference>
<evidence type="ECO:0000256" key="1">
    <source>
        <dbReference type="ARBA" id="ARBA00008857"/>
    </source>
</evidence>
<dbReference type="OrthoDB" id="892893at2"/>
<comment type="similarity">
    <text evidence="1">Belongs to the 'phage' integrase family.</text>
</comment>
<evidence type="ECO:0000259" key="5">
    <source>
        <dbReference type="PROSITE" id="PS51898"/>
    </source>
</evidence>
<dbReference type="Pfam" id="PF17293">
    <property type="entry name" value="Arm-DNA-bind_5"/>
    <property type="match status" value="1"/>
</dbReference>
<dbReference type="PANTHER" id="PTHR30349">
    <property type="entry name" value="PHAGE INTEGRASE-RELATED"/>
    <property type="match status" value="1"/>
</dbReference>
<dbReference type="Pfam" id="PF13102">
    <property type="entry name" value="Phage_int_SAM_5"/>
    <property type="match status" value="1"/>
</dbReference>
<evidence type="ECO:0000313" key="6">
    <source>
        <dbReference type="EMBL" id="TWR26844.1"/>
    </source>
</evidence>
<sequence length="429" mass="50445">MLEKTFSLLMYLKKPKFHKQNDPYQIYFRITIEGLFVDVSAKRTWSPERWNNRAGRAYGTKEDAKLLNLYLDTLTNKVHEARRILIDADLDITPQAIRNVLLGVDDKRYILQEFAAHNEQIMALVPKEYSKGTLDLFERTLLHTQRFIEWKYKAKDLELRKLDYDFIDQFSFWLKTERKCQHNSTIKYLTYFKKIVLLCVKRKLIKQDPFAEFSLARREQDRPFLTEIELAKIAEKEFPSERLSVVRDIFLFSCYTGLAYADVQKLKRSEIVIGFDGEKWIHTNRQKTDRQSRILLLPFPCKILKKYKDHPICLHKGTVLPIMSNQKMNAYLKEIVDTCGINKNLTFHVARHTFATTITLSQGVSIESVSKMLGHKNLKQTQHYAKILDIKVSEDMRALKQKMDVTMPVRRKAISKDSGDQNSDDKYQS</sequence>
<comment type="caution">
    <text evidence="6">The sequence shown here is derived from an EMBL/GenBank/DDBJ whole genome shotgun (WGS) entry which is preliminary data.</text>
</comment>
<organism evidence="6 7">
    <name type="scientific">Mucilaginibacter achroorhodeus</name>
    <dbReference type="NCBI Taxonomy" id="2599294"/>
    <lineage>
        <taxon>Bacteria</taxon>
        <taxon>Pseudomonadati</taxon>
        <taxon>Bacteroidota</taxon>
        <taxon>Sphingobacteriia</taxon>
        <taxon>Sphingobacteriales</taxon>
        <taxon>Sphingobacteriaceae</taxon>
        <taxon>Mucilaginibacter</taxon>
    </lineage>
</organism>
<accession>A0A563U699</accession>
<dbReference type="GO" id="GO:0006310">
    <property type="term" value="P:DNA recombination"/>
    <property type="evidence" value="ECO:0007669"/>
    <property type="project" value="UniProtKB-KW"/>
</dbReference>
<feature type="domain" description="Tyr recombinase" evidence="5">
    <location>
        <begin position="220"/>
        <end position="404"/>
    </location>
</feature>
<dbReference type="InterPro" id="IPR002104">
    <property type="entry name" value="Integrase_catalytic"/>
</dbReference>
<dbReference type="InterPro" id="IPR025269">
    <property type="entry name" value="SAM-like_dom"/>
</dbReference>
<name>A0A563U699_9SPHI</name>
<dbReference type="AlphaFoldDB" id="A0A563U699"/>
<evidence type="ECO:0000256" key="2">
    <source>
        <dbReference type="ARBA" id="ARBA00023125"/>
    </source>
</evidence>
<dbReference type="PROSITE" id="PS51898">
    <property type="entry name" value="TYR_RECOMBINASE"/>
    <property type="match status" value="1"/>
</dbReference>
<dbReference type="GO" id="GO:0003677">
    <property type="term" value="F:DNA binding"/>
    <property type="evidence" value="ECO:0007669"/>
    <property type="project" value="UniProtKB-KW"/>
</dbReference>
<dbReference type="InterPro" id="IPR035386">
    <property type="entry name" value="Arm-DNA-bind_5"/>
</dbReference>
<proteinExistence type="inferred from homology"/>
<dbReference type="InterPro" id="IPR013762">
    <property type="entry name" value="Integrase-like_cat_sf"/>
</dbReference>
<feature type="region of interest" description="Disordered" evidence="4">
    <location>
        <begin position="410"/>
        <end position="429"/>
    </location>
</feature>
<keyword evidence="3" id="KW-0233">DNA recombination</keyword>
<dbReference type="GO" id="GO:0015074">
    <property type="term" value="P:DNA integration"/>
    <property type="evidence" value="ECO:0007669"/>
    <property type="project" value="InterPro"/>
</dbReference>
<reference evidence="6 7" key="1">
    <citation type="submission" date="2019-07" db="EMBL/GenBank/DDBJ databases">
        <authorList>
            <person name="Kim J."/>
        </authorList>
    </citation>
    <scope>NUCLEOTIDE SEQUENCE [LARGE SCALE GENOMIC DNA]</scope>
    <source>
        <strain evidence="6 7">MJ1a</strain>
    </source>
</reference>
<dbReference type="PANTHER" id="PTHR30349:SF64">
    <property type="entry name" value="PROPHAGE INTEGRASE INTD-RELATED"/>
    <property type="match status" value="1"/>
</dbReference>
<evidence type="ECO:0000256" key="3">
    <source>
        <dbReference type="ARBA" id="ARBA00023172"/>
    </source>
</evidence>
<dbReference type="Proteomes" id="UP000318010">
    <property type="component" value="Unassembled WGS sequence"/>
</dbReference>